<evidence type="ECO:0000313" key="3">
    <source>
        <dbReference type="Proteomes" id="UP000198943"/>
    </source>
</evidence>
<dbReference type="AlphaFoldDB" id="A0A1G6P1R7"/>
<feature type="domain" description="Ribosomal protein eL8/eL30/eS12/Gadd45" evidence="1">
    <location>
        <begin position="6"/>
        <end position="91"/>
    </location>
</feature>
<dbReference type="Proteomes" id="UP000198943">
    <property type="component" value="Unassembled WGS sequence"/>
</dbReference>
<dbReference type="InterPro" id="IPR029064">
    <property type="entry name" value="Ribosomal_eL30-like_sf"/>
</dbReference>
<reference evidence="3" key="1">
    <citation type="submission" date="2016-10" db="EMBL/GenBank/DDBJ databases">
        <authorList>
            <person name="Varghese N."/>
            <person name="Submissions S."/>
        </authorList>
    </citation>
    <scope>NUCLEOTIDE SEQUENCE [LARGE SCALE GENOMIC DNA]</scope>
    <source>
        <strain evidence="3">DSM 11005</strain>
    </source>
</reference>
<organism evidence="2 3">
    <name type="scientific">Succiniclasticum ruminis</name>
    <dbReference type="NCBI Taxonomy" id="40841"/>
    <lineage>
        <taxon>Bacteria</taxon>
        <taxon>Bacillati</taxon>
        <taxon>Bacillota</taxon>
        <taxon>Negativicutes</taxon>
        <taxon>Acidaminococcales</taxon>
        <taxon>Acidaminococcaceae</taxon>
        <taxon>Succiniclasticum</taxon>
    </lineage>
</organism>
<dbReference type="InterPro" id="IPR004038">
    <property type="entry name" value="Ribosomal_eL8/eL30/eS12/Gad45"/>
</dbReference>
<dbReference type="Pfam" id="PF01248">
    <property type="entry name" value="Ribosomal_L7Ae"/>
    <property type="match status" value="1"/>
</dbReference>
<dbReference type="GO" id="GO:0005840">
    <property type="term" value="C:ribosome"/>
    <property type="evidence" value="ECO:0007669"/>
    <property type="project" value="UniProtKB-KW"/>
</dbReference>
<proteinExistence type="predicted"/>
<evidence type="ECO:0000259" key="1">
    <source>
        <dbReference type="Pfam" id="PF01248"/>
    </source>
</evidence>
<protein>
    <submittedName>
        <fullName evidence="2">Ribosomal protein L7Ae</fullName>
    </submittedName>
</protein>
<sequence>MSEKDVAGALGLAQKAGKLSSGDLGVKDALSDGKAMLLVIATDAAPNTVKELKFLAEKASVPVVFCMQRTALGLCIGKAPRAAVAVLDKGFAGLIMKKWNV</sequence>
<dbReference type="RefSeq" id="WP_093731109.1">
    <property type="nucleotide sequence ID" value="NZ_FMYW01000019.1"/>
</dbReference>
<keyword evidence="2" id="KW-0687">Ribonucleoprotein</keyword>
<evidence type="ECO:0000313" key="2">
    <source>
        <dbReference type="EMBL" id="SDC74132.1"/>
    </source>
</evidence>
<accession>A0A1G6P1R7</accession>
<name>A0A1G6P1R7_9FIRM</name>
<gene>
    <name evidence="2" type="ORF">SAMN04487864_11910</name>
</gene>
<dbReference type="Gene3D" id="3.30.1330.30">
    <property type="match status" value="1"/>
</dbReference>
<keyword evidence="3" id="KW-1185">Reference proteome</keyword>
<keyword evidence="2" id="KW-0689">Ribosomal protein</keyword>
<dbReference type="OrthoDB" id="9794863at2"/>
<dbReference type="SUPFAM" id="SSF55315">
    <property type="entry name" value="L30e-like"/>
    <property type="match status" value="1"/>
</dbReference>
<dbReference type="EMBL" id="FMYW01000019">
    <property type="protein sequence ID" value="SDC74132.1"/>
    <property type="molecule type" value="Genomic_DNA"/>
</dbReference>